<dbReference type="GO" id="GO:0000122">
    <property type="term" value="P:negative regulation of transcription by RNA polymerase II"/>
    <property type="evidence" value="ECO:0007669"/>
    <property type="project" value="TreeGrafter"/>
</dbReference>
<dbReference type="InterPro" id="IPR013083">
    <property type="entry name" value="Znf_RING/FYVE/PHD"/>
</dbReference>
<dbReference type="VEuPathDB" id="VectorBase:SSCA000562"/>
<dbReference type="GO" id="GO:1990841">
    <property type="term" value="F:promoter-specific chromatin binding"/>
    <property type="evidence" value="ECO:0007669"/>
    <property type="project" value="TreeGrafter"/>
</dbReference>
<dbReference type="PANTHER" id="PTHR10825">
    <property type="entry name" value="RING FINGER DOMAIN-CONTAINING, POLYCOMB GROUP COMPONENT"/>
    <property type="match status" value="1"/>
</dbReference>
<dbReference type="Gene3D" id="3.30.40.10">
    <property type="entry name" value="Zinc/RING finger domain, C3HC4 (zinc finger)"/>
    <property type="match status" value="1"/>
</dbReference>
<evidence type="ECO:0000313" key="3">
    <source>
        <dbReference type="Proteomes" id="UP000616769"/>
    </source>
</evidence>
<evidence type="ECO:0008006" key="4">
    <source>
        <dbReference type="Google" id="ProtNLM"/>
    </source>
</evidence>
<protein>
    <recommendedName>
        <fullName evidence="4">RING-type domain-containing protein</fullName>
    </recommendedName>
</protein>
<evidence type="ECO:0000313" key="2">
    <source>
        <dbReference type="EMBL" id="KPM04985.1"/>
    </source>
</evidence>
<dbReference type="Proteomes" id="UP000616769">
    <property type="component" value="Unassembled WGS sequence"/>
</dbReference>
<organism evidence="2 3">
    <name type="scientific">Sarcoptes scabiei</name>
    <name type="common">Itch mite</name>
    <name type="synonym">Acarus scabiei</name>
    <dbReference type="NCBI Taxonomy" id="52283"/>
    <lineage>
        <taxon>Eukaryota</taxon>
        <taxon>Metazoa</taxon>
        <taxon>Ecdysozoa</taxon>
        <taxon>Arthropoda</taxon>
        <taxon>Chelicerata</taxon>
        <taxon>Arachnida</taxon>
        <taxon>Acari</taxon>
        <taxon>Acariformes</taxon>
        <taxon>Sarcoptiformes</taxon>
        <taxon>Astigmata</taxon>
        <taxon>Psoroptidia</taxon>
        <taxon>Sarcoptoidea</taxon>
        <taxon>Sarcoptidae</taxon>
        <taxon>Sarcoptinae</taxon>
        <taxon>Sarcoptes</taxon>
    </lineage>
</organism>
<dbReference type="OrthoDB" id="10264655at2759"/>
<proteinExistence type="predicted"/>
<feature type="compositionally biased region" description="Basic and acidic residues" evidence="1">
    <location>
        <begin position="68"/>
        <end position="81"/>
    </location>
</feature>
<dbReference type="PANTHER" id="PTHR10825:SF72">
    <property type="entry name" value="UBIQUITIN-LIKE DOMAIN-CONTAINING PROTEIN"/>
    <property type="match status" value="1"/>
</dbReference>
<dbReference type="AlphaFoldDB" id="A0A132A310"/>
<dbReference type="SUPFAM" id="SSF57850">
    <property type="entry name" value="RING/U-box"/>
    <property type="match status" value="1"/>
</dbReference>
<accession>A0A132A310</accession>
<gene>
    <name evidence="2" type="ORF">QR98_0034430</name>
</gene>
<dbReference type="EMBL" id="JXLN01010035">
    <property type="protein sequence ID" value="KPM04985.1"/>
    <property type="molecule type" value="Genomic_DNA"/>
</dbReference>
<name>A0A132A310_SARSC</name>
<feature type="region of interest" description="Disordered" evidence="1">
    <location>
        <begin position="55"/>
        <end position="81"/>
    </location>
</feature>
<dbReference type="GO" id="GO:0035102">
    <property type="term" value="C:PRC1 complex"/>
    <property type="evidence" value="ECO:0007669"/>
    <property type="project" value="TreeGrafter"/>
</dbReference>
<sequence>MTTNSNSTMTKTSNAKNSYDTTLFTMNKTKTASVSTMTSINPIANISTSKRTTIDTATQKNSWTTKDSSNESKLENENESSMKKACKRKLPMLNDINQMITCAICSVCKSCIVQYLETSKSCPICDAPLSKTKPHQSLRQDILKQSLVYKLAPQIFIDEMKRRRRFYERIRPDCEPSSKEDAGLVPAYSYYFRPNDKISMSLEYIDRLV</sequence>
<reference evidence="2 3" key="1">
    <citation type="journal article" date="2015" name="Parasit. Vectors">
        <title>Draft genome of the scabies mite.</title>
        <authorList>
            <person name="Rider S.D.Jr."/>
            <person name="Morgan M.S."/>
            <person name="Arlian L.G."/>
        </authorList>
    </citation>
    <scope>NUCLEOTIDE SEQUENCE [LARGE SCALE GENOMIC DNA]</scope>
    <source>
        <strain evidence="2">Arlian Lab</strain>
    </source>
</reference>
<comment type="caution">
    <text evidence="2">The sequence shown here is derived from an EMBL/GenBank/DDBJ whole genome shotgun (WGS) entry which is preliminary data.</text>
</comment>
<feature type="compositionally biased region" description="Polar residues" evidence="1">
    <location>
        <begin position="55"/>
        <end position="65"/>
    </location>
</feature>
<evidence type="ECO:0000256" key="1">
    <source>
        <dbReference type="SAM" id="MobiDB-lite"/>
    </source>
</evidence>